<name>A0AA41X065_9RALS</name>
<accession>A0AA41X065</accession>
<comment type="caution">
    <text evidence="1">The sequence shown here is derived from an EMBL/GenBank/DDBJ whole genome shotgun (WGS) entry which is preliminary data.</text>
</comment>
<dbReference type="EMBL" id="JAMYWC010000011">
    <property type="protein sequence ID" value="MCP1175662.1"/>
    <property type="molecule type" value="Genomic_DNA"/>
</dbReference>
<organism evidence="1 2">
    <name type="scientific">Ralstonia chuxiongensis</name>
    <dbReference type="NCBI Taxonomy" id="2957504"/>
    <lineage>
        <taxon>Bacteria</taxon>
        <taxon>Pseudomonadati</taxon>
        <taxon>Pseudomonadota</taxon>
        <taxon>Betaproteobacteria</taxon>
        <taxon>Burkholderiales</taxon>
        <taxon>Burkholderiaceae</taxon>
        <taxon>Ralstonia</taxon>
    </lineage>
</organism>
<protein>
    <submittedName>
        <fullName evidence="1">Uncharacterized protein</fullName>
    </submittedName>
</protein>
<proteinExistence type="predicted"/>
<dbReference type="AlphaFoldDB" id="A0AA41X065"/>
<gene>
    <name evidence="1" type="ORF">NKG59_25120</name>
</gene>
<keyword evidence="2" id="KW-1185">Reference proteome</keyword>
<sequence length="90" mass="9736">MTETLPISTTYVVIAGAARAQMPPQNDRDEPEVSIIGVPNRLRGGDVDEKKSNGATLDPMTRMLAQLLATQTEILATLRAIEAKMPASTW</sequence>
<dbReference type="Proteomes" id="UP001162793">
    <property type="component" value="Unassembled WGS sequence"/>
</dbReference>
<evidence type="ECO:0000313" key="1">
    <source>
        <dbReference type="EMBL" id="MCP1175662.1"/>
    </source>
</evidence>
<dbReference type="RefSeq" id="WP_253542813.1">
    <property type="nucleotide sequence ID" value="NZ_JAMYWC010000011.1"/>
</dbReference>
<reference evidence="2" key="1">
    <citation type="journal article" date="2023" name="Front. Microbiol.">
        <title>Ralstonia chuxiongensis sp. nov., Ralstonia mojiangensis sp. nov., and Ralstonia soli sp. nov., isolated from tobacco fields, are three novel species in the family Burkholderiaceae.</title>
        <authorList>
            <person name="Lu C.H."/>
            <person name="Zhang Y.Y."/>
            <person name="Jiang N."/>
            <person name="Chen W."/>
            <person name="Shao X."/>
            <person name="Zhao Z.M."/>
            <person name="Lu W.L."/>
            <person name="Hu X."/>
            <person name="Xi Y.X."/>
            <person name="Zou S.Y."/>
            <person name="Wei Q.J."/>
            <person name="Lin Z.L."/>
            <person name="Gong L."/>
            <person name="Gai X.T."/>
            <person name="Zhang L.Q."/>
            <person name="Li J.Y."/>
            <person name="Jin Y."/>
            <person name="Xia Z.Y."/>
        </authorList>
    </citation>
    <scope>NUCLEOTIDE SEQUENCE [LARGE SCALE GENOMIC DNA]</scope>
    <source>
        <strain evidence="2">21YRMH01-3</strain>
    </source>
</reference>
<evidence type="ECO:0000313" key="2">
    <source>
        <dbReference type="Proteomes" id="UP001162793"/>
    </source>
</evidence>